<dbReference type="Proteomes" id="UP001187531">
    <property type="component" value="Unassembled WGS sequence"/>
</dbReference>
<name>A0AA88HLP0_ARTSF</name>
<accession>A0AA88HLP0</accession>
<feature type="non-terminal residue" evidence="1">
    <location>
        <position position="77"/>
    </location>
</feature>
<proteinExistence type="predicted"/>
<sequence length="77" mass="8471">VERDLHFNENVIAVCSGSKTGCPVDTESMLTGGQRVAIWNVLTLNFLGVKPLPVLDLKRFDILGTCIVRKEAQDISK</sequence>
<evidence type="ECO:0000313" key="2">
    <source>
        <dbReference type="Proteomes" id="UP001187531"/>
    </source>
</evidence>
<comment type="caution">
    <text evidence="1">The sequence shown here is derived from an EMBL/GenBank/DDBJ whole genome shotgun (WGS) entry which is preliminary data.</text>
</comment>
<dbReference type="EMBL" id="JAVRJZ010000013">
    <property type="protein sequence ID" value="KAK2714145.1"/>
    <property type="molecule type" value="Genomic_DNA"/>
</dbReference>
<organism evidence="1 2">
    <name type="scientific">Artemia franciscana</name>
    <name type="common">Brine shrimp</name>
    <name type="synonym">Artemia sanfranciscana</name>
    <dbReference type="NCBI Taxonomy" id="6661"/>
    <lineage>
        <taxon>Eukaryota</taxon>
        <taxon>Metazoa</taxon>
        <taxon>Ecdysozoa</taxon>
        <taxon>Arthropoda</taxon>
        <taxon>Crustacea</taxon>
        <taxon>Branchiopoda</taxon>
        <taxon>Anostraca</taxon>
        <taxon>Artemiidae</taxon>
        <taxon>Artemia</taxon>
    </lineage>
</organism>
<feature type="non-terminal residue" evidence="1">
    <location>
        <position position="1"/>
    </location>
</feature>
<dbReference type="AlphaFoldDB" id="A0AA88HLP0"/>
<reference evidence="1" key="1">
    <citation type="submission" date="2023-07" db="EMBL/GenBank/DDBJ databases">
        <title>Chromosome-level genome assembly of Artemia franciscana.</title>
        <authorList>
            <person name="Jo E."/>
        </authorList>
    </citation>
    <scope>NUCLEOTIDE SEQUENCE</scope>
    <source>
        <tissue evidence="1">Whole body</tissue>
    </source>
</reference>
<gene>
    <name evidence="1" type="ORF">QYM36_008648</name>
</gene>
<keyword evidence="2" id="KW-1185">Reference proteome</keyword>
<protein>
    <submittedName>
        <fullName evidence="1">Uncharacterized protein</fullName>
    </submittedName>
</protein>
<evidence type="ECO:0000313" key="1">
    <source>
        <dbReference type="EMBL" id="KAK2714145.1"/>
    </source>
</evidence>